<dbReference type="InterPro" id="IPR013830">
    <property type="entry name" value="SGNH_hydro"/>
</dbReference>
<feature type="domain" description="SGNH hydrolase-type esterase" evidence="2">
    <location>
        <begin position="153"/>
        <end position="344"/>
    </location>
</feature>
<evidence type="ECO:0000313" key="4">
    <source>
        <dbReference type="Proteomes" id="UP000807469"/>
    </source>
</evidence>
<dbReference type="PANTHER" id="PTHR37834:SF2">
    <property type="entry name" value="ESTERASE, SGNH HYDROLASE-TYPE"/>
    <property type="match status" value="1"/>
</dbReference>
<dbReference type="SUPFAM" id="SSF52266">
    <property type="entry name" value="SGNH hydrolase"/>
    <property type="match status" value="1"/>
</dbReference>
<dbReference type="Proteomes" id="UP000807469">
    <property type="component" value="Unassembled WGS sequence"/>
</dbReference>
<feature type="chain" id="PRO_5040293499" description="SGNH hydrolase-type esterase domain-containing protein" evidence="1">
    <location>
        <begin position="18"/>
        <end position="368"/>
    </location>
</feature>
<dbReference type="Gene3D" id="3.40.50.1110">
    <property type="entry name" value="SGNH hydrolase"/>
    <property type="match status" value="1"/>
</dbReference>
<dbReference type="InterPro" id="IPR052762">
    <property type="entry name" value="PCW_deacetylase/CE"/>
</dbReference>
<reference evidence="3" key="1">
    <citation type="submission" date="2020-11" db="EMBL/GenBank/DDBJ databases">
        <authorList>
            <consortium name="DOE Joint Genome Institute"/>
            <person name="Ahrendt S."/>
            <person name="Riley R."/>
            <person name="Andreopoulos W."/>
            <person name="Labutti K."/>
            <person name="Pangilinan J."/>
            <person name="Ruiz-Duenas F.J."/>
            <person name="Barrasa J.M."/>
            <person name="Sanchez-Garcia M."/>
            <person name="Camarero S."/>
            <person name="Miyauchi S."/>
            <person name="Serrano A."/>
            <person name="Linde D."/>
            <person name="Babiker R."/>
            <person name="Drula E."/>
            <person name="Ayuso-Fernandez I."/>
            <person name="Pacheco R."/>
            <person name="Padilla G."/>
            <person name="Ferreira P."/>
            <person name="Barriuso J."/>
            <person name="Kellner H."/>
            <person name="Castanera R."/>
            <person name="Alfaro M."/>
            <person name="Ramirez L."/>
            <person name="Pisabarro A.G."/>
            <person name="Kuo A."/>
            <person name="Tritt A."/>
            <person name="Lipzen A."/>
            <person name="He G."/>
            <person name="Yan M."/>
            <person name="Ng V."/>
            <person name="Cullen D."/>
            <person name="Martin F."/>
            <person name="Rosso M.-N."/>
            <person name="Henrissat B."/>
            <person name="Hibbett D."/>
            <person name="Martinez A.T."/>
            <person name="Grigoriev I.V."/>
        </authorList>
    </citation>
    <scope>NUCLEOTIDE SEQUENCE</scope>
    <source>
        <strain evidence="3">CIRM-BRFM 674</strain>
    </source>
</reference>
<dbReference type="PANTHER" id="PTHR37834">
    <property type="entry name" value="GDSL-LIKE LIPASE/ACYLHYDROLASE DOMAIN PROTEIN (AFU_ORTHOLOGUE AFUA_2G00620)"/>
    <property type="match status" value="1"/>
</dbReference>
<evidence type="ECO:0000256" key="1">
    <source>
        <dbReference type="SAM" id="SignalP"/>
    </source>
</evidence>
<evidence type="ECO:0000259" key="2">
    <source>
        <dbReference type="Pfam" id="PF13472"/>
    </source>
</evidence>
<name>A0A9P5Z7Z6_9AGAR</name>
<dbReference type="Gene3D" id="2.60.120.260">
    <property type="entry name" value="Galactose-binding domain-like"/>
    <property type="match status" value="1"/>
</dbReference>
<dbReference type="InterPro" id="IPR036514">
    <property type="entry name" value="SGNH_hydro_sf"/>
</dbReference>
<dbReference type="EMBL" id="MU155167">
    <property type="protein sequence ID" value="KAF9482308.1"/>
    <property type="molecule type" value="Genomic_DNA"/>
</dbReference>
<sequence length="368" mass="40628">MLYRLLLGVLVAVVVSAIRPPSAATVTIKNNHPLIFYHGRWDSSPGTWWTGSGFKLNVENLQSLALNLGLHTTSPFAAIGVSINNAPFFTVNASAGITPIPLPPVSSAARGSTTLVRINVEGSVSNRINLESITLNANAVLHPYKPSKLVFQFIGDSFSSGYLLPMGVDQAWTFIVGERYGAEHRINAAPGAALTDVPSYGNVHGISYQYFKVEDTNYYYTTDHNYTTPWNFARDQPPATHVVIHIGANDSAQNVTASQFVQVYTDFLARIRKLYPHQPIFMLTPWGWPTSDGNVYYYYQGQYQEVLNARTTLGDKNIFLVDATGWVSYEDVFPDSLHPTVDGQVKIANEFTAWMENWGLSPNASINA</sequence>
<comment type="caution">
    <text evidence="3">The sequence shown here is derived from an EMBL/GenBank/DDBJ whole genome shotgun (WGS) entry which is preliminary data.</text>
</comment>
<keyword evidence="1" id="KW-0732">Signal</keyword>
<organism evidence="3 4">
    <name type="scientific">Pholiota conissans</name>
    <dbReference type="NCBI Taxonomy" id="109636"/>
    <lineage>
        <taxon>Eukaryota</taxon>
        <taxon>Fungi</taxon>
        <taxon>Dikarya</taxon>
        <taxon>Basidiomycota</taxon>
        <taxon>Agaricomycotina</taxon>
        <taxon>Agaricomycetes</taxon>
        <taxon>Agaricomycetidae</taxon>
        <taxon>Agaricales</taxon>
        <taxon>Agaricineae</taxon>
        <taxon>Strophariaceae</taxon>
        <taxon>Pholiota</taxon>
    </lineage>
</organism>
<accession>A0A9P5Z7Z6</accession>
<keyword evidence="4" id="KW-1185">Reference proteome</keyword>
<evidence type="ECO:0000313" key="3">
    <source>
        <dbReference type="EMBL" id="KAF9482308.1"/>
    </source>
</evidence>
<protein>
    <recommendedName>
        <fullName evidence="2">SGNH hydrolase-type esterase domain-containing protein</fullName>
    </recommendedName>
</protein>
<feature type="signal peptide" evidence="1">
    <location>
        <begin position="1"/>
        <end position="17"/>
    </location>
</feature>
<gene>
    <name evidence="3" type="ORF">BDN70DRAFT_904789</name>
</gene>
<proteinExistence type="predicted"/>
<dbReference type="AlphaFoldDB" id="A0A9P5Z7Z6"/>
<dbReference type="Pfam" id="PF13472">
    <property type="entry name" value="Lipase_GDSL_2"/>
    <property type="match status" value="1"/>
</dbReference>
<dbReference type="OrthoDB" id="426133at2759"/>